<proteinExistence type="predicted"/>
<dbReference type="EMBL" id="JAKKSL010000007">
    <property type="protein sequence ID" value="MCI2286141.1"/>
    <property type="molecule type" value="Genomic_DNA"/>
</dbReference>
<accession>A0ABS9X7E9</accession>
<name>A0ABS9X7E9_9GAMM</name>
<dbReference type="Proteomes" id="UP001139646">
    <property type="component" value="Unassembled WGS sequence"/>
</dbReference>
<gene>
    <name evidence="1" type="ORF">L3081_25320</name>
</gene>
<comment type="caution">
    <text evidence="1">The sequence shown here is derived from an EMBL/GenBank/DDBJ whole genome shotgun (WGS) entry which is preliminary data.</text>
</comment>
<evidence type="ECO:0000313" key="2">
    <source>
        <dbReference type="Proteomes" id="UP001139646"/>
    </source>
</evidence>
<organism evidence="1 2">
    <name type="scientific">Colwellia maritima</name>
    <dbReference type="NCBI Taxonomy" id="2912588"/>
    <lineage>
        <taxon>Bacteria</taxon>
        <taxon>Pseudomonadati</taxon>
        <taxon>Pseudomonadota</taxon>
        <taxon>Gammaproteobacteria</taxon>
        <taxon>Alteromonadales</taxon>
        <taxon>Colwelliaceae</taxon>
        <taxon>Colwellia</taxon>
    </lineage>
</organism>
<sequence>MPESYASLVYSNRVPDCLKDNGISSPIRVYPDRIGEVQNEPDRTSFSVTNHRKLGYCVVVNIHFQAGQQIAKLPELEIFSNHDLHTVQSGSNQRYL</sequence>
<protein>
    <submittedName>
        <fullName evidence="1">Uncharacterized protein</fullName>
    </submittedName>
</protein>
<dbReference type="RefSeq" id="WP_242289394.1">
    <property type="nucleotide sequence ID" value="NZ_JAKKSL010000007.1"/>
</dbReference>
<keyword evidence="2" id="KW-1185">Reference proteome</keyword>
<evidence type="ECO:0000313" key="1">
    <source>
        <dbReference type="EMBL" id="MCI2286141.1"/>
    </source>
</evidence>
<reference evidence="1" key="1">
    <citation type="submission" date="2022-01" db="EMBL/GenBank/DDBJ databases">
        <title>Colwellia maritima, isolated from seawater.</title>
        <authorList>
            <person name="Kristyanto S."/>
            <person name="Jung J."/>
            <person name="Jeon C.O."/>
        </authorList>
    </citation>
    <scope>NUCLEOTIDE SEQUENCE</scope>
    <source>
        <strain evidence="1">MSW7</strain>
    </source>
</reference>